<comment type="caution">
    <text evidence="1">The sequence shown here is derived from an EMBL/GenBank/DDBJ whole genome shotgun (WGS) entry which is preliminary data.</text>
</comment>
<dbReference type="EMBL" id="NGMO01000002">
    <property type="protein sequence ID" value="OTP10955.1"/>
    <property type="molecule type" value="Genomic_DNA"/>
</dbReference>
<proteinExistence type="predicted"/>
<name>A0A242K050_9ENTE</name>
<accession>A0A242K050</accession>
<reference evidence="1 2" key="1">
    <citation type="submission" date="2017-05" db="EMBL/GenBank/DDBJ databases">
        <title>The Genome Sequence of Enterococcus sp. 10A9_DIV0425.</title>
        <authorList>
            <consortium name="The Broad Institute Genomics Platform"/>
            <consortium name="The Broad Institute Genomic Center for Infectious Diseases"/>
            <person name="Earl A."/>
            <person name="Manson A."/>
            <person name="Schwartman J."/>
            <person name="Gilmore M."/>
            <person name="Abouelleil A."/>
            <person name="Cao P."/>
            <person name="Chapman S."/>
            <person name="Cusick C."/>
            <person name="Shea T."/>
            <person name="Young S."/>
            <person name="Neafsey D."/>
            <person name="Nusbaum C."/>
            <person name="Birren B."/>
        </authorList>
    </citation>
    <scope>NUCLEOTIDE SEQUENCE [LARGE SCALE GENOMIC DNA]</scope>
    <source>
        <strain evidence="1 2">10A9_DIV0425</strain>
    </source>
</reference>
<gene>
    <name evidence="1" type="ORF">A5844_001089</name>
</gene>
<protein>
    <submittedName>
        <fullName evidence="1">Uncharacterized protein</fullName>
    </submittedName>
</protein>
<evidence type="ECO:0000313" key="1">
    <source>
        <dbReference type="EMBL" id="OTP10955.1"/>
    </source>
</evidence>
<dbReference type="AlphaFoldDB" id="A0A242K050"/>
<feature type="non-terminal residue" evidence="1">
    <location>
        <position position="175"/>
    </location>
</feature>
<dbReference type="Proteomes" id="UP000194933">
    <property type="component" value="Unassembled WGS sequence"/>
</dbReference>
<organism evidence="1 2">
    <name type="scientific">Candidatus Enterococcus wittei</name>
    <dbReference type="NCBI Taxonomy" id="1987383"/>
    <lineage>
        <taxon>Bacteria</taxon>
        <taxon>Bacillati</taxon>
        <taxon>Bacillota</taxon>
        <taxon>Bacilli</taxon>
        <taxon>Lactobacillales</taxon>
        <taxon>Enterococcaceae</taxon>
        <taxon>Enterococcus</taxon>
    </lineage>
</organism>
<keyword evidence="2" id="KW-1185">Reference proteome</keyword>
<sequence>MLDILYKDWFPFWRKNVLPKEEEKEEKKDHFEKRVDMLALTLSLKENDKFFETSIGYQLLFSTYIKMIESDQNDFFIEKKRKEKIIQSLERTKIFYQFGNKESLQSVFEKMSNNDPTDFMLFPSEVFLNNEGNFSHFCGLTVYKKNEKFLVMRVDKERCFDKNNVSYFKIPSTNV</sequence>
<evidence type="ECO:0000313" key="2">
    <source>
        <dbReference type="Proteomes" id="UP000194933"/>
    </source>
</evidence>